<dbReference type="Pfam" id="PF01465">
    <property type="entry name" value="GRIP"/>
    <property type="match status" value="1"/>
</dbReference>
<accession>A0A9Q1E3C1</accession>
<gene>
    <name evidence="3" type="ORF">COCON_G00011930</name>
</gene>
<dbReference type="GO" id="GO:0048193">
    <property type="term" value="P:Golgi vesicle transport"/>
    <property type="evidence" value="ECO:0007669"/>
    <property type="project" value="TreeGrafter"/>
</dbReference>
<feature type="coiled-coil region" evidence="1">
    <location>
        <begin position="91"/>
        <end position="231"/>
    </location>
</feature>
<feature type="coiled-coil region" evidence="1">
    <location>
        <begin position="7"/>
        <end position="52"/>
    </location>
</feature>
<protein>
    <recommendedName>
        <fullName evidence="2">GRIP domain-containing protein</fullName>
    </recommendedName>
</protein>
<dbReference type="EMBL" id="JAFJMO010000001">
    <property type="protein sequence ID" value="KAJ8288534.1"/>
    <property type="molecule type" value="Genomic_DNA"/>
</dbReference>
<organism evidence="3 4">
    <name type="scientific">Conger conger</name>
    <name type="common">Conger eel</name>
    <name type="synonym">Muraena conger</name>
    <dbReference type="NCBI Taxonomy" id="82655"/>
    <lineage>
        <taxon>Eukaryota</taxon>
        <taxon>Metazoa</taxon>
        <taxon>Chordata</taxon>
        <taxon>Craniata</taxon>
        <taxon>Vertebrata</taxon>
        <taxon>Euteleostomi</taxon>
        <taxon>Actinopterygii</taxon>
        <taxon>Neopterygii</taxon>
        <taxon>Teleostei</taxon>
        <taxon>Anguilliformes</taxon>
        <taxon>Congridae</taxon>
        <taxon>Conger</taxon>
    </lineage>
</organism>
<reference evidence="3" key="1">
    <citation type="journal article" date="2023" name="Science">
        <title>Genome structures resolve the early diversification of teleost fishes.</title>
        <authorList>
            <person name="Parey E."/>
            <person name="Louis A."/>
            <person name="Montfort J."/>
            <person name="Bouchez O."/>
            <person name="Roques C."/>
            <person name="Iampietro C."/>
            <person name="Lluch J."/>
            <person name="Castinel A."/>
            <person name="Donnadieu C."/>
            <person name="Desvignes T."/>
            <person name="Floi Bucao C."/>
            <person name="Jouanno E."/>
            <person name="Wen M."/>
            <person name="Mejri S."/>
            <person name="Dirks R."/>
            <person name="Jansen H."/>
            <person name="Henkel C."/>
            <person name="Chen W.J."/>
            <person name="Zahm M."/>
            <person name="Cabau C."/>
            <person name="Klopp C."/>
            <person name="Thompson A.W."/>
            <person name="Robinson-Rechavi M."/>
            <person name="Braasch I."/>
            <person name="Lecointre G."/>
            <person name="Bobe J."/>
            <person name="Postlethwait J.H."/>
            <person name="Berthelot C."/>
            <person name="Roest Crollius H."/>
            <person name="Guiguen Y."/>
        </authorList>
    </citation>
    <scope>NUCLEOTIDE SEQUENCE</scope>
    <source>
        <strain evidence="3">Concon-B</strain>
    </source>
</reference>
<dbReference type="OrthoDB" id="28818at2759"/>
<evidence type="ECO:0000256" key="1">
    <source>
        <dbReference type="SAM" id="Coils"/>
    </source>
</evidence>
<name>A0A9Q1E3C1_CONCO</name>
<dbReference type="AlphaFoldDB" id="A0A9Q1E3C1"/>
<dbReference type="SUPFAM" id="SSF101283">
    <property type="entry name" value="GRIP domain"/>
    <property type="match status" value="1"/>
</dbReference>
<evidence type="ECO:0000313" key="4">
    <source>
        <dbReference type="Proteomes" id="UP001152803"/>
    </source>
</evidence>
<dbReference type="PANTHER" id="PTHR19327">
    <property type="entry name" value="GOLGIN"/>
    <property type="match status" value="1"/>
</dbReference>
<feature type="coiled-coil region" evidence="1">
    <location>
        <begin position="412"/>
        <end position="483"/>
    </location>
</feature>
<dbReference type="PROSITE" id="PS50913">
    <property type="entry name" value="GRIP"/>
    <property type="match status" value="1"/>
</dbReference>
<evidence type="ECO:0000259" key="2">
    <source>
        <dbReference type="PROSITE" id="PS50913"/>
    </source>
</evidence>
<feature type="coiled-coil region" evidence="1">
    <location>
        <begin position="510"/>
        <end position="544"/>
    </location>
</feature>
<sequence length="628" mass="72789">MNSAGRIAELEEKLAEQAKECAQLNSETQAARQGQELQREDFKAELLKAKDEALREADERLSSESTGKLAELKKKAEQKIGLIRKQLTTQLEEKAECVRALEVQLEEIKQDMNTREKCTKKLKEQVQSLEDALAQKGELEKQVENTRAEGELETERSLQSLREMYEEKLSALQGEVASHENTIAVMQEREKEKLSSQEEMHARLEETLKKLKQAEEENTSHQVEIDRLNVQILQQNPQAPRQEVLTMTSAEPLGLRQPKAEKQEGYECSMEEEKNSVGEIDACLVDQLKSLKQDRDSLVETYELTLQDMQKQLKAYEEGSPERATADPEGLLSEMRAEQKSLRSQLSEAETEKQKLRKSFSSLQKDLRTLRKEHQVELEYLKKEMVEEYDKKLKLEMEDMEMKHSSGLKQLMREFNTQIAKKEQELESTVRETVGKAQEVEVELLENHREEASQLQKVIAQKDDDLKRTVQRYEEILQKREEEMGARVWEVQKELEELQQSTQNSPQGSLTELQAQLAQKTTLLSEARLKEQEFQETIHTLEDKFRCVHKNSVVTHLGSAYGEAKHYGFDALAEPTEFEYLRKVLFEYMMGRETKTMAKVITSVLKFPPDQTQTIMEKEDSRTLTWLR</sequence>
<keyword evidence="1" id="KW-0175">Coiled coil</keyword>
<comment type="caution">
    <text evidence="3">The sequence shown here is derived from an EMBL/GenBank/DDBJ whole genome shotgun (WGS) entry which is preliminary data.</text>
</comment>
<dbReference type="PANTHER" id="PTHR19327:SF0">
    <property type="entry name" value="GOLGIN SUBFAMILY A MEMBER 4"/>
    <property type="match status" value="1"/>
</dbReference>
<dbReference type="GO" id="GO:0005794">
    <property type="term" value="C:Golgi apparatus"/>
    <property type="evidence" value="ECO:0007669"/>
    <property type="project" value="TreeGrafter"/>
</dbReference>
<feature type="domain" description="GRIP" evidence="2">
    <location>
        <begin position="571"/>
        <end position="618"/>
    </location>
</feature>
<evidence type="ECO:0000313" key="3">
    <source>
        <dbReference type="EMBL" id="KAJ8288534.1"/>
    </source>
</evidence>
<proteinExistence type="predicted"/>
<dbReference type="SMART" id="SM00755">
    <property type="entry name" value="Grip"/>
    <property type="match status" value="1"/>
</dbReference>
<dbReference type="GO" id="GO:0031267">
    <property type="term" value="F:small GTPase binding"/>
    <property type="evidence" value="ECO:0007669"/>
    <property type="project" value="TreeGrafter"/>
</dbReference>
<feature type="coiled-coil region" evidence="1">
    <location>
        <begin position="299"/>
        <end position="373"/>
    </location>
</feature>
<keyword evidence="4" id="KW-1185">Reference proteome</keyword>
<dbReference type="InterPro" id="IPR000237">
    <property type="entry name" value="GRIP_dom"/>
</dbReference>
<dbReference type="Gene3D" id="1.10.220.60">
    <property type="entry name" value="GRIP domain"/>
    <property type="match status" value="1"/>
</dbReference>
<dbReference type="Proteomes" id="UP001152803">
    <property type="component" value="Unassembled WGS sequence"/>
</dbReference>